<dbReference type="Proteomes" id="UP000316852">
    <property type="component" value="Unassembled WGS sequence"/>
</dbReference>
<evidence type="ECO:0000313" key="3">
    <source>
        <dbReference type="Proteomes" id="UP000316852"/>
    </source>
</evidence>
<sequence>MSSLGVTILLGAPLPAQADQGKWWNPKEGGRRVETREHEREWNGRGSWGGWSGRGSRGGYRSWRGIPVRRDVIVIRDHRYGRSFRARRIFVEPRFHGGCLYVRPVRYFIAADACIGGFNIRARIVRPHYLYGCNFCDARFDSYDAYAAHVVHCDHGPDGYAVHASNWDDGYDMDWDGPYHADDENDQDYDG</sequence>
<reference evidence="2 3" key="1">
    <citation type="journal article" date="2019" name="Nat. Microbiol.">
        <title>Mediterranean grassland soil C-N compound turnover is dependent on rainfall and depth, and is mediated by genomically divergent microorganisms.</title>
        <authorList>
            <person name="Diamond S."/>
            <person name="Andeer P.F."/>
            <person name="Li Z."/>
            <person name="Crits-Christoph A."/>
            <person name="Burstein D."/>
            <person name="Anantharaman K."/>
            <person name="Lane K.R."/>
            <person name="Thomas B.C."/>
            <person name="Pan C."/>
            <person name="Northen T.R."/>
            <person name="Banfield J.F."/>
        </authorList>
    </citation>
    <scope>NUCLEOTIDE SEQUENCE [LARGE SCALE GENOMIC DNA]</scope>
    <source>
        <strain evidence="2">WS_6</strain>
    </source>
</reference>
<comment type="caution">
    <text evidence="2">The sequence shown here is derived from an EMBL/GenBank/DDBJ whole genome shotgun (WGS) entry which is preliminary data.</text>
</comment>
<feature type="domain" description="C2H2-type" evidence="1">
    <location>
        <begin position="133"/>
        <end position="155"/>
    </location>
</feature>
<accession>A0A538T6C7</accession>
<name>A0A538T6C7_UNCEI</name>
<gene>
    <name evidence="2" type="ORF">E6K76_05560</name>
</gene>
<organism evidence="2 3">
    <name type="scientific">Eiseniibacteriota bacterium</name>
    <dbReference type="NCBI Taxonomy" id="2212470"/>
    <lineage>
        <taxon>Bacteria</taxon>
        <taxon>Candidatus Eiseniibacteriota</taxon>
    </lineage>
</organism>
<dbReference type="InterPro" id="IPR013087">
    <property type="entry name" value="Znf_C2H2_type"/>
</dbReference>
<dbReference type="EMBL" id="VBOW01000024">
    <property type="protein sequence ID" value="TMQ59193.1"/>
    <property type="molecule type" value="Genomic_DNA"/>
</dbReference>
<dbReference type="PROSITE" id="PS00028">
    <property type="entry name" value="ZINC_FINGER_C2H2_1"/>
    <property type="match status" value="1"/>
</dbReference>
<evidence type="ECO:0000259" key="1">
    <source>
        <dbReference type="PROSITE" id="PS00028"/>
    </source>
</evidence>
<evidence type="ECO:0000313" key="2">
    <source>
        <dbReference type="EMBL" id="TMQ59193.1"/>
    </source>
</evidence>
<proteinExistence type="predicted"/>
<protein>
    <recommendedName>
        <fullName evidence="1">C2H2-type domain-containing protein</fullName>
    </recommendedName>
</protein>
<dbReference type="AlphaFoldDB" id="A0A538T6C7"/>